<evidence type="ECO:0000313" key="2">
    <source>
        <dbReference type="Proteomes" id="UP000663671"/>
    </source>
</evidence>
<dbReference type="Pfam" id="PF00702">
    <property type="entry name" value="Hydrolase"/>
    <property type="match status" value="1"/>
</dbReference>
<dbReference type="Proteomes" id="UP000663671">
    <property type="component" value="Chromosome 4"/>
</dbReference>
<keyword evidence="1" id="KW-0378">Hydrolase</keyword>
<dbReference type="AlphaFoldDB" id="A0A8A1M0X7"/>
<proteinExistence type="predicted"/>
<dbReference type="Gene3D" id="3.40.50.1000">
    <property type="entry name" value="HAD superfamily/HAD-like"/>
    <property type="match status" value="1"/>
</dbReference>
<dbReference type="EMBL" id="CP069110">
    <property type="protein sequence ID" value="QSS60106.1"/>
    <property type="molecule type" value="Genomic_DNA"/>
</dbReference>
<dbReference type="InterPro" id="IPR023198">
    <property type="entry name" value="PGP-like_dom2"/>
</dbReference>
<gene>
    <name evidence="1" type="ORF">I7I51_04903</name>
</gene>
<name>A0A8A1M0X7_AJECA</name>
<protein>
    <submittedName>
        <fullName evidence="1">Haloacid dehalogenase-like hydrolase domain-containing protein 1A</fullName>
    </submittedName>
</protein>
<dbReference type="SFLD" id="SFLDS00003">
    <property type="entry name" value="Haloacid_Dehalogenase"/>
    <property type="match status" value="1"/>
</dbReference>
<dbReference type="VEuPathDB" id="FungiDB:I7I51_04903"/>
<sequence>MASLTKDFPAIRACIFDMDGLLIDSEDIITMSINQFLEKHGRPTLSRSIRAKLMGVPNSTTSDVFHDWAQLLAGRCLARRSYSQTSAEHSVLPTGDEIELALASATKAPSYALKTSSPETKRLLDFFQSDRRILGDDPRLCPGRGKPAPDIYLAALLSLNSTTSCGRKAILPNECLVFEDSVAGVEAERRARMRVVWGTAS</sequence>
<dbReference type="SFLD" id="SFLDG01129">
    <property type="entry name" value="C1.5:_HAD__Beta-PGM__Phosphata"/>
    <property type="match status" value="1"/>
</dbReference>
<dbReference type="InterPro" id="IPR006439">
    <property type="entry name" value="HAD-SF_hydro_IA"/>
</dbReference>
<dbReference type="NCBIfam" id="TIGR01509">
    <property type="entry name" value="HAD-SF-IA-v3"/>
    <property type="match status" value="1"/>
</dbReference>
<evidence type="ECO:0000313" key="1">
    <source>
        <dbReference type="EMBL" id="QSS60106.1"/>
    </source>
</evidence>
<dbReference type="OrthoDB" id="40579at2759"/>
<dbReference type="PANTHER" id="PTHR18901">
    <property type="entry name" value="2-DEOXYGLUCOSE-6-PHOSPHATE PHOSPHATASE 2"/>
    <property type="match status" value="1"/>
</dbReference>
<dbReference type="PANTHER" id="PTHR18901:SF42">
    <property type="entry name" value="SUPERFAMILY HYDROLASE, PUTATIVE-RELATED"/>
    <property type="match status" value="1"/>
</dbReference>
<dbReference type="InterPro" id="IPR036412">
    <property type="entry name" value="HAD-like_sf"/>
</dbReference>
<organism evidence="1 2">
    <name type="scientific">Ajellomyces capsulatus</name>
    <name type="common">Darling's disease fungus</name>
    <name type="synonym">Histoplasma capsulatum</name>
    <dbReference type="NCBI Taxonomy" id="5037"/>
    <lineage>
        <taxon>Eukaryota</taxon>
        <taxon>Fungi</taxon>
        <taxon>Dikarya</taxon>
        <taxon>Ascomycota</taxon>
        <taxon>Pezizomycotina</taxon>
        <taxon>Eurotiomycetes</taxon>
        <taxon>Eurotiomycetidae</taxon>
        <taxon>Onygenales</taxon>
        <taxon>Ajellomycetaceae</taxon>
        <taxon>Histoplasma</taxon>
    </lineage>
</organism>
<reference evidence="1" key="1">
    <citation type="submission" date="2021-01" db="EMBL/GenBank/DDBJ databases">
        <title>Chromosome-level genome assembly of a human fungal pathogen reveals clustering of transcriptionally co-regulated genes.</title>
        <authorList>
            <person name="Voorhies M."/>
            <person name="Cohen S."/>
            <person name="Shea T.P."/>
            <person name="Petrus S."/>
            <person name="Munoz J.F."/>
            <person name="Poplawski S."/>
            <person name="Goldman W.E."/>
            <person name="Michael T."/>
            <person name="Cuomo C.A."/>
            <person name="Sil A."/>
            <person name="Beyhan S."/>
        </authorList>
    </citation>
    <scope>NUCLEOTIDE SEQUENCE</scope>
    <source>
        <strain evidence="1">WU24</strain>
    </source>
</reference>
<accession>A0A8A1M0X7</accession>
<dbReference type="GO" id="GO:0016791">
    <property type="term" value="F:phosphatase activity"/>
    <property type="evidence" value="ECO:0007669"/>
    <property type="project" value="UniProtKB-ARBA"/>
</dbReference>
<dbReference type="Gene3D" id="1.10.150.240">
    <property type="entry name" value="Putative phosphatase, domain 2"/>
    <property type="match status" value="1"/>
</dbReference>
<dbReference type="InterPro" id="IPR023214">
    <property type="entry name" value="HAD_sf"/>
</dbReference>
<dbReference type="SUPFAM" id="SSF56784">
    <property type="entry name" value="HAD-like"/>
    <property type="match status" value="1"/>
</dbReference>